<organism evidence="2">
    <name type="scientific">Anopheles coluzzii</name>
    <name type="common">African malaria mosquito</name>
    <dbReference type="NCBI Taxonomy" id="1518534"/>
    <lineage>
        <taxon>Eukaryota</taxon>
        <taxon>Metazoa</taxon>
        <taxon>Ecdysozoa</taxon>
        <taxon>Arthropoda</taxon>
        <taxon>Hexapoda</taxon>
        <taxon>Insecta</taxon>
        <taxon>Pterygota</taxon>
        <taxon>Neoptera</taxon>
        <taxon>Endopterygota</taxon>
        <taxon>Diptera</taxon>
        <taxon>Nematocera</taxon>
        <taxon>Culicoidea</taxon>
        <taxon>Culicidae</taxon>
        <taxon>Anophelinae</taxon>
        <taxon>Anopheles</taxon>
    </lineage>
</organism>
<evidence type="ECO:0000256" key="1">
    <source>
        <dbReference type="SAM" id="MobiDB-lite"/>
    </source>
</evidence>
<feature type="region of interest" description="Disordered" evidence="1">
    <location>
        <begin position="1"/>
        <end position="24"/>
    </location>
</feature>
<dbReference type="Proteomes" id="UP000075882">
    <property type="component" value="Unassembled WGS sequence"/>
</dbReference>
<reference evidence="2" key="1">
    <citation type="submission" date="2022-08" db="UniProtKB">
        <authorList>
            <consortium name="EnsemblMetazoa"/>
        </authorList>
    </citation>
    <scope>IDENTIFICATION</scope>
</reference>
<sequence length="167" mass="18416">MQNGDGSCPNDPRMHPGSMSRMSWHDAVGHRGSVNVVLTKHTIAVLFSGTDKEGKLTQPTRQDQLSCCAAFGGKPSAQYAVKYGRQRLANGTGFRLSSRVAVALTAKVIPFRQFCLLLFSPAKMLVQRWKMLHKKRNEIETGKEPTCTIAYVRVRANIASGPLHVHV</sequence>
<name>A0A8W7PDV4_ANOCL</name>
<accession>A0A8W7PDV4</accession>
<protein>
    <submittedName>
        <fullName evidence="2">Uncharacterized protein</fullName>
    </submittedName>
</protein>
<evidence type="ECO:0000313" key="2">
    <source>
        <dbReference type="EnsemblMetazoa" id="ACOM030221-PA.1"/>
    </source>
</evidence>
<proteinExistence type="predicted"/>
<dbReference type="EnsemblMetazoa" id="ACOM030221-RA">
    <property type="protein sequence ID" value="ACOM030221-PA.1"/>
    <property type="gene ID" value="ACOM030221"/>
</dbReference>
<dbReference type="AlphaFoldDB" id="A0A8W7PDV4"/>